<evidence type="ECO:0008006" key="3">
    <source>
        <dbReference type="Google" id="ProtNLM"/>
    </source>
</evidence>
<evidence type="ECO:0000313" key="2">
    <source>
        <dbReference type="Proteomes" id="UP001203607"/>
    </source>
</evidence>
<gene>
    <name evidence="1" type="ORF">M3P19_04625</name>
</gene>
<comment type="caution">
    <text evidence="1">The sequence shown here is derived from an EMBL/GenBank/DDBJ whole genome shotgun (WGS) entry which is preliminary data.</text>
</comment>
<name>A0ABT0PPF4_9FLAO</name>
<dbReference type="EMBL" id="JAMFMA010000001">
    <property type="protein sequence ID" value="MCL6273280.1"/>
    <property type="molecule type" value="Genomic_DNA"/>
</dbReference>
<keyword evidence="2" id="KW-1185">Reference proteome</keyword>
<dbReference type="Proteomes" id="UP001203607">
    <property type="component" value="Unassembled WGS sequence"/>
</dbReference>
<evidence type="ECO:0000313" key="1">
    <source>
        <dbReference type="EMBL" id="MCL6273280.1"/>
    </source>
</evidence>
<accession>A0ABT0PPF4</accession>
<proteinExistence type="predicted"/>
<sequence>MRRYILISLIILGFVIHSCASAKKAQELDQETIALFDWILQHHAQNRIYLKTTVKDAYEPQLSNYINLENGILGECFGQTYDNFNLRSEELRHLKKEFQQQVVIKLAKLNLKNSHRLTRNKKDSSTLFVSKPVLLRNNQYAIYYLADNSSSEFRILQKTPSGWEFYAACSNWFSD</sequence>
<organism evidence="1 2">
    <name type="scientific">Flagellimonas spongiicola</name>
    <dbReference type="NCBI Taxonomy" id="2942208"/>
    <lineage>
        <taxon>Bacteria</taxon>
        <taxon>Pseudomonadati</taxon>
        <taxon>Bacteroidota</taxon>
        <taxon>Flavobacteriia</taxon>
        <taxon>Flavobacteriales</taxon>
        <taxon>Flavobacteriaceae</taxon>
        <taxon>Flagellimonas</taxon>
    </lineage>
</organism>
<dbReference type="RefSeq" id="WP_249656457.1">
    <property type="nucleotide sequence ID" value="NZ_JAMFMA010000001.1"/>
</dbReference>
<protein>
    <recommendedName>
        <fullName evidence="3">Lipoprotein</fullName>
    </recommendedName>
</protein>
<reference evidence="1 2" key="1">
    <citation type="submission" date="2022-05" db="EMBL/GenBank/DDBJ databases">
        <authorList>
            <person name="Park J.-S."/>
        </authorList>
    </citation>
    <scope>NUCLEOTIDE SEQUENCE [LARGE SCALE GENOMIC DNA]</scope>
    <source>
        <strain evidence="1 2">2012CJ35-5</strain>
    </source>
</reference>